<feature type="domain" description="Alpha-L-rhamnosidase six-hairpin glycosidase" evidence="6">
    <location>
        <begin position="431"/>
        <end position="781"/>
    </location>
</feature>
<dbReference type="GO" id="GO:0030596">
    <property type="term" value="F:alpha-L-rhamnosidase activity"/>
    <property type="evidence" value="ECO:0007669"/>
    <property type="project" value="UniProtKB-EC"/>
</dbReference>
<dbReference type="AlphaFoldDB" id="A0AAU7VQY1"/>
<evidence type="ECO:0000256" key="2">
    <source>
        <dbReference type="ARBA" id="ARBA00012652"/>
    </source>
</evidence>
<dbReference type="EMBL" id="CP158357">
    <property type="protein sequence ID" value="XBX76463.1"/>
    <property type="molecule type" value="Genomic_DNA"/>
</dbReference>
<protein>
    <recommendedName>
        <fullName evidence="2">alpha-L-rhamnosidase</fullName>
        <ecNumber evidence="2">3.2.1.40</ecNumber>
    </recommendedName>
</protein>
<dbReference type="Gene3D" id="2.60.420.10">
    <property type="entry name" value="Maltose phosphorylase, domain 3"/>
    <property type="match status" value="1"/>
</dbReference>
<organism evidence="8">
    <name type="scientific">Microbacterium sp. A8/3-1</name>
    <dbReference type="NCBI Taxonomy" id="3160749"/>
    <lineage>
        <taxon>Bacteria</taxon>
        <taxon>Bacillati</taxon>
        <taxon>Actinomycetota</taxon>
        <taxon>Actinomycetes</taxon>
        <taxon>Micrococcales</taxon>
        <taxon>Microbacteriaceae</taxon>
        <taxon>Microbacterium</taxon>
    </lineage>
</organism>
<dbReference type="Gene3D" id="2.60.40.10">
    <property type="entry name" value="Immunoglobulins"/>
    <property type="match status" value="1"/>
</dbReference>
<dbReference type="Pfam" id="PF25788">
    <property type="entry name" value="Ig_Rha78A_N"/>
    <property type="match status" value="1"/>
</dbReference>
<sequence>MSIVVAAPTFEHHRHALGIGESTPRISWKTQAPAGWTQASYELEVTRADEVSTASAEDADSVLRPWPSHPLSSRERAVVRVRVTGGDGSVSDWSEPAAVEAGLLDPPDWSAMAVGSNANENPLSDERRPSVLRRDFAAREGLVSARLYVTAHGVYEVEINGSRVGDDAMSPGWTPYRQKLRYYTYDVTDAITEGPNAIGAWLGDGWYRGRMGWRGGFRNVFGTDLSLLAQLELRYADGSTETVVTDGDWRAAPSPILHTGNYDGETYDARVAAEIAGWSEAGFDARDWSRVVAAHRDPATLTAPEGPPVRCTQEVPPVELLTTPSGRRVLDFGQNLVGRPRFRVTGQAGDMVRFRTAEVLQQGEIYTRPLRDAKSTDEYILAGGGVEEWEPRFTFHGFRYAEVEWPGGADALDAAVAAGDIVARVYHTDMERTGWFESSNARVDRLHENVVWSMRGNFLDIPTDCPQRDERIGWTGDLQVFAPTASFLYDVSGMLSSWLKDVAIEQLPDGTVPWYVPVIPADKQWTPIRPGAAWGDVATFTPWTLYERFGDTRILRDQYQSAKKWVDLLERLAGEDRLWDEGFQLGDWLDPAAPPEDPADATTDRYLVATAYFARSADRVARMAEVLGHDDDRDHYAELAAEVRAAFTAAYVLPDGRMTSDAQTAYSLAIAFELVSDEHLATAGARLAELVEEAGHRIATGFVGTPLVSDALTVTGHADAAYDLLLETEAPSWLYAVLQGGTTIWERWDSLRPDGTVNPGTMTSFNHYALGAVADWLHRTVAGLAPAAPGYRAIRFAPKPGGGFTHARAAHETPYGRAEIAWRIDGEVLRVDVVVPTGTTATVELPGGERHEIGSGSHRIEGAWSAASGDGSRN</sequence>
<dbReference type="Gene3D" id="1.50.10.10">
    <property type="match status" value="1"/>
</dbReference>
<gene>
    <name evidence="8" type="ORF">ABS642_11085</name>
</gene>
<dbReference type="PANTHER" id="PTHR33307:SF6">
    <property type="entry name" value="ALPHA-RHAMNOSIDASE (EUROFUNG)-RELATED"/>
    <property type="match status" value="1"/>
</dbReference>
<dbReference type="Gene3D" id="2.60.120.260">
    <property type="entry name" value="Galactose-binding domain-like"/>
    <property type="match status" value="2"/>
</dbReference>
<evidence type="ECO:0000259" key="5">
    <source>
        <dbReference type="Pfam" id="PF08531"/>
    </source>
</evidence>
<dbReference type="EC" id="3.2.1.40" evidence="2"/>
<feature type="domain" description="Bacterial alpha-L-rhamnosidase N-terminal" evidence="5">
    <location>
        <begin position="143"/>
        <end position="313"/>
    </location>
</feature>
<dbReference type="GO" id="GO:0005975">
    <property type="term" value="P:carbohydrate metabolic process"/>
    <property type="evidence" value="ECO:0007669"/>
    <property type="project" value="InterPro"/>
</dbReference>
<evidence type="ECO:0000256" key="1">
    <source>
        <dbReference type="ARBA" id="ARBA00001445"/>
    </source>
</evidence>
<dbReference type="InterPro" id="IPR013783">
    <property type="entry name" value="Ig-like_fold"/>
</dbReference>
<dbReference type="InterPro" id="IPR008902">
    <property type="entry name" value="Rhamnosid_concanavalin"/>
</dbReference>
<evidence type="ECO:0000259" key="6">
    <source>
        <dbReference type="Pfam" id="PF17389"/>
    </source>
</evidence>
<dbReference type="InterPro" id="IPR035396">
    <property type="entry name" value="Bac_rhamnosid6H"/>
</dbReference>
<dbReference type="InterPro" id="IPR035398">
    <property type="entry name" value="Bac_rhamnosid_C"/>
</dbReference>
<dbReference type="SUPFAM" id="SSF48208">
    <property type="entry name" value="Six-hairpin glycosidases"/>
    <property type="match status" value="1"/>
</dbReference>
<name>A0AAU7VQY1_9MICO</name>
<accession>A0AAU7VQY1</accession>
<dbReference type="InterPro" id="IPR012341">
    <property type="entry name" value="6hp_glycosidase-like_sf"/>
</dbReference>
<dbReference type="InterPro" id="IPR013737">
    <property type="entry name" value="Bac_rhamnosid_N"/>
</dbReference>
<dbReference type="Pfam" id="PF17390">
    <property type="entry name" value="Bac_rhamnosid_C"/>
    <property type="match status" value="1"/>
</dbReference>
<dbReference type="InterPro" id="IPR016007">
    <property type="entry name" value="Alpha_rhamnosid"/>
</dbReference>
<proteinExistence type="predicted"/>
<evidence type="ECO:0000256" key="3">
    <source>
        <dbReference type="ARBA" id="ARBA00022801"/>
    </source>
</evidence>
<feature type="domain" description="Alpha-L-rhamnosidase C-terminal" evidence="7">
    <location>
        <begin position="783"/>
        <end position="855"/>
    </location>
</feature>
<keyword evidence="3 8" id="KW-0378">Hydrolase</keyword>
<dbReference type="Pfam" id="PF17389">
    <property type="entry name" value="Bac_rhamnosid6H"/>
    <property type="match status" value="1"/>
</dbReference>
<dbReference type="PIRSF" id="PIRSF010631">
    <property type="entry name" value="A-rhamnsds"/>
    <property type="match status" value="1"/>
</dbReference>
<dbReference type="InterPro" id="IPR008928">
    <property type="entry name" value="6-hairpin_glycosidase_sf"/>
</dbReference>
<feature type="domain" description="Alpha-L-rhamnosidase concanavalin-like" evidence="4">
    <location>
        <begin position="322"/>
        <end position="405"/>
    </location>
</feature>
<evidence type="ECO:0000259" key="7">
    <source>
        <dbReference type="Pfam" id="PF17390"/>
    </source>
</evidence>
<evidence type="ECO:0000259" key="4">
    <source>
        <dbReference type="Pfam" id="PF05592"/>
    </source>
</evidence>
<comment type="catalytic activity">
    <reaction evidence="1">
        <text>Hydrolysis of terminal non-reducing alpha-L-rhamnose residues in alpha-L-rhamnosides.</text>
        <dbReference type="EC" id="3.2.1.40"/>
    </reaction>
</comment>
<evidence type="ECO:0000313" key="8">
    <source>
        <dbReference type="EMBL" id="XBX76463.1"/>
    </source>
</evidence>
<dbReference type="RefSeq" id="WP_350350112.1">
    <property type="nucleotide sequence ID" value="NZ_CP158357.1"/>
</dbReference>
<dbReference type="Pfam" id="PF08531">
    <property type="entry name" value="Bac_rhamnosid_N"/>
    <property type="match status" value="1"/>
</dbReference>
<reference evidence="8" key="1">
    <citation type="submission" date="2024-06" db="EMBL/GenBank/DDBJ databases">
        <title>Draft genome sequence of Microbacterium sp. strain A8/3-1, isolated from Oxytropis tragacanthoides Fisch. ex DC. Root nodules in the Altai region of Russia.</title>
        <authorList>
            <person name="Sazanova A."/>
            <person name="Guro P."/>
            <person name="Kuznetsova I."/>
            <person name="Belimov A."/>
            <person name="Safronova V."/>
        </authorList>
    </citation>
    <scope>NUCLEOTIDE SEQUENCE</scope>
    <source>
        <strain evidence="8">A8/3-1</strain>
    </source>
</reference>
<dbReference type="PANTHER" id="PTHR33307">
    <property type="entry name" value="ALPHA-RHAMNOSIDASE (EUROFUNG)"/>
    <property type="match status" value="1"/>
</dbReference>
<dbReference type="Pfam" id="PF05592">
    <property type="entry name" value="Bac_rhamnosid"/>
    <property type="match status" value="1"/>
</dbReference>